<evidence type="ECO:0000256" key="1">
    <source>
        <dbReference type="SAM" id="MobiDB-lite"/>
    </source>
</evidence>
<feature type="region of interest" description="Disordered" evidence="1">
    <location>
        <begin position="1"/>
        <end position="66"/>
    </location>
</feature>
<dbReference type="Proteomes" id="UP001597206">
    <property type="component" value="Unassembled WGS sequence"/>
</dbReference>
<evidence type="ECO:0000313" key="3">
    <source>
        <dbReference type="Proteomes" id="UP001597206"/>
    </source>
</evidence>
<reference evidence="3" key="1">
    <citation type="journal article" date="2019" name="Int. J. Syst. Evol. Microbiol.">
        <title>The Global Catalogue of Microorganisms (GCM) 10K type strain sequencing project: providing services to taxonomists for standard genome sequencing and annotation.</title>
        <authorList>
            <consortium name="The Broad Institute Genomics Platform"/>
            <consortium name="The Broad Institute Genome Sequencing Center for Infectious Disease"/>
            <person name="Wu L."/>
            <person name="Ma J."/>
        </authorList>
    </citation>
    <scope>NUCLEOTIDE SEQUENCE [LARGE SCALE GENOMIC DNA]</scope>
    <source>
        <strain evidence="3">CCUG 58411</strain>
    </source>
</reference>
<sequence>MPDKNDKSNNHGHPPETPVLDETSLLPPITHKKNDKQPPGSHSAEIAAEVEEGQLSPGELSSENDI</sequence>
<name>A0ABW3PEE0_9PROT</name>
<protein>
    <submittedName>
        <fullName evidence="2">Uncharacterized protein</fullName>
    </submittedName>
</protein>
<evidence type="ECO:0000313" key="2">
    <source>
        <dbReference type="EMBL" id="MFD1122695.1"/>
    </source>
</evidence>
<dbReference type="EMBL" id="JBHTLN010000001">
    <property type="protein sequence ID" value="MFD1122695.1"/>
    <property type="molecule type" value="Genomic_DNA"/>
</dbReference>
<accession>A0ABW3PEE0</accession>
<proteinExistence type="predicted"/>
<comment type="caution">
    <text evidence="2">The sequence shown here is derived from an EMBL/GenBank/DDBJ whole genome shotgun (WGS) entry which is preliminary data.</text>
</comment>
<gene>
    <name evidence="2" type="ORF">ACFQ2T_09295</name>
</gene>
<organism evidence="2 3">
    <name type="scientific">Methylophilus flavus</name>
    <dbReference type="NCBI Taxonomy" id="640084"/>
    <lineage>
        <taxon>Bacteria</taxon>
        <taxon>Pseudomonadati</taxon>
        <taxon>Pseudomonadota</taxon>
        <taxon>Betaproteobacteria</taxon>
        <taxon>Nitrosomonadales</taxon>
        <taxon>Methylophilaceae</taxon>
        <taxon>Methylophilus</taxon>
    </lineage>
</organism>
<keyword evidence="3" id="KW-1185">Reference proteome</keyword>
<dbReference type="RefSeq" id="WP_379033502.1">
    <property type="nucleotide sequence ID" value="NZ_JBHTLN010000001.1"/>
</dbReference>